<evidence type="ECO:0000256" key="2">
    <source>
        <dbReference type="ARBA" id="ARBA00004401"/>
    </source>
</evidence>
<dbReference type="InterPro" id="IPR036286">
    <property type="entry name" value="LexA/Signal_pep-like_sf"/>
</dbReference>
<comment type="caution">
    <text evidence="10">The sequence shown here is derived from an EMBL/GenBank/DDBJ whole genome shotgun (WGS) entry which is preliminary data.</text>
</comment>
<dbReference type="PANTHER" id="PTHR43390:SF1">
    <property type="entry name" value="CHLOROPLAST PROCESSING PEPTIDASE"/>
    <property type="match status" value="1"/>
</dbReference>
<feature type="active site" evidence="7">
    <location>
        <position position="99"/>
    </location>
</feature>
<comment type="catalytic activity">
    <reaction evidence="1 8">
        <text>Cleavage of hydrophobic, N-terminal signal or leader sequences from secreted and periplasmic proteins.</text>
        <dbReference type="EC" id="3.4.21.89"/>
    </reaction>
</comment>
<dbReference type="InterPro" id="IPR019533">
    <property type="entry name" value="Peptidase_S26"/>
</dbReference>
<dbReference type="OrthoDB" id="9802919at2"/>
<evidence type="ECO:0000256" key="7">
    <source>
        <dbReference type="PIRSR" id="PIRSR600223-1"/>
    </source>
</evidence>
<evidence type="ECO:0000256" key="5">
    <source>
        <dbReference type="ARBA" id="ARBA00022670"/>
    </source>
</evidence>
<dbReference type="RefSeq" id="WP_109733257.1">
    <property type="nucleotide sequence ID" value="NZ_BAAACK010000022.1"/>
</dbReference>
<gene>
    <name evidence="10" type="ORF">A8806_11644</name>
</gene>
<keyword evidence="8" id="KW-0812">Transmembrane</keyword>
<dbReference type="PROSITE" id="PS00501">
    <property type="entry name" value="SPASE_I_1"/>
    <property type="match status" value="1"/>
</dbReference>
<evidence type="ECO:0000313" key="10">
    <source>
        <dbReference type="EMBL" id="PWJ22869.1"/>
    </source>
</evidence>
<dbReference type="InterPro" id="IPR019758">
    <property type="entry name" value="Pept_S26A_signal_pept_1_CS"/>
</dbReference>
<evidence type="ECO:0000313" key="11">
    <source>
        <dbReference type="Proteomes" id="UP000245845"/>
    </source>
</evidence>
<dbReference type="PROSITE" id="PS00761">
    <property type="entry name" value="SPASE_I_3"/>
    <property type="match status" value="1"/>
</dbReference>
<dbReference type="NCBIfam" id="TIGR02227">
    <property type="entry name" value="sigpep_I_bact"/>
    <property type="match status" value="1"/>
</dbReference>
<evidence type="ECO:0000256" key="8">
    <source>
        <dbReference type="RuleBase" id="RU362042"/>
    </source>
</evidence>
<comment type="subcellular location">
    <subcellularLocation>
        <location evidence="2">Cell membrane</location>
        <topology evidence="2">Single-pass type II membrane protein</topology>
    </subcellularLocation>
    <subcellularLocation>
        <location evidence="8">Membrane</location>
        <topology evidence="8">Single-pass type II membrane protein</topology>
    </subcellularLocation>
</comment>
<comment type="similarity">
    <text evidence="3 8">Belongs to the peptidase S26 family.</text>
</comment>
<accession>A0A2Y9BIZ7</accession>
<dbReference type="GO" id="GO:0004252">
    <property type="term" value="F:serine-type endopeptidase activity"/>
    <property type="evidence" value="ECO:0007669"/>
    <property type="project" value="InterPro"/>
</dbReference>
<dbReference type="Pfam" id="PF10502">
    <property type="entry name" value="Peptidase_S26"/>
    <property type="match status" value="1"/>
</dbReference>
<keyword evidence="8" id="KW-1133">Transmembrane helix</keyword>
<protein>
    <recommendedName>
        <fullName evidence="4 8">Signal peptidase I</fullName>
        <ecNumber evidence="4 8">3.4.21.89</ecNumber>
    </recommendedName>
</protein>
<evidence type="ECO:0000256" key="6">
    <source>
        <dbReference type="ARBA" id="ARBA00022801"/>
    </source>
</evidence>
<dbReference type="PRINTS" id="PR00727">
    <property type="entry name" value="LEADERPTASE"/>
</dbReference>
<feature type="transmembrane region" description="Helical" evidence="8">
    <location>
        <begin position="31"/>
        <end position="52"/>
    </location>
</feature>
<feature type="domain" description="Peptidase S26" evidence="9">
    <location>
        <begin position="35"/>
        <end position="178"/>
    </location>
</feature>
<dbReference type="CDD" id="cd06530">
    <property type="entry name" value="S26_SPase_I"/>
    <property type="match status" value="1"/>
</dbReference>
<sequence>MEIDAIKKKVLEDVDPRIKEIKRKEERKTRLVTTVQFLALIIIMLVVFYILMGISTVDGDSMYPTLHDQDKVVYMRSVPEYKVGDIVVVNRPGGEEYVKRIVAVAGDTVNIQAGKLYVNGKEAEFEEALGETDWMSADIQFPVQVGASEVFVVGDNREISEDSRSFGPVSMNDIAGRILYYIGKI</sequence>
<dbReference type="GO" id="GO:0005886">
    <property type="term" value="C:plasma membrane"/>
    <property type="evidence" value="ECO:0007669"/>
    <property type="project" value="UniProtKB-SubCell"/>
</dbReference>
<proteinExistence type="inferred from homology"/>
<dbReference type="EC" id="3.4.21.89" evidence="4 8"/>
<feature type="active site" evidence="7">
    <location>
        <position position="61"/>
    </location>
</feature>
<dbReference type="PANTHER" id="PTHR43390">
    <property type="entry name" value="SIGNAL PEPTIDASE I"/>
    <property type="match status" value="1"/>
</dbReference>
<dbReference type="GO" id="GO:0006465">
    <property type="term" value="P:signal peptide processing"/>
    <property type="evidence" value="ECO:0007669"/>
    <property type="project" value="InterPro"/>
</dbReference>
<evidence type="ECO:0000256" key="1">
    <source>
        <dbReference type="ARBA" id="ARBA00000677"/>
    </source>
</evidence>
<dbReference type="Gene3D" id="2.10.109.10">
    <property type="entry name" value="Umud Fragment, subunit A"/>
    <property type="match status" value="1"/>
</dbReference>
<dbReference type="EMBL" id="QGDL01000016">
    <property type="protein sequence ID" value="PWJ22869.1"/>
    <property type="molecule type" value="Genomic_DNA"/>
</dbReference>
<dbReference type="SUPFAM" id="SSF51306">
    <property type="entry name" value="LexA/Signal peptidase"/>
    <property type="match status" value="1"/>
</dbReference>
<evidence type="ECO:0000256" key="3">
    <source>
        <dbReference type="ARBA" id="ARBA00009370"/>
    </source>
</evidence>
<reference evidence="10 11" key="1">
    <citation type="submission" date="2018-05" db="EMBL/GenBank/DDBJ databases">
        <title>The Hungate 1000. A catalogue of reference genomes from the rumen microbiome.</title>
        <authorList>
            <person name="Kelly W."/>
        </authorList>
    </citation>
    <scope>NUCLEOTIDE SEQUENCE [LARGE SCALE GENOMIC DNA]</scope>
    <source>
        <strain evidence="10 11">NLAE-zl-C242</strain>
    </source>
</reference>
<keyword evidence="8" id="KW-0472">Membrane</keyword>
<dbReference type="InterPro" id="IPR019756">
    <property type="entry name" value="Pept_S26A_signal_pept_1_Ser-AS"/>
</dbReference>
<dbReference type="AlphaFoldDB" id="A0A2Y9BIZ7"/>
<dbReference type="GO" id="GO:0009003">
    <property type="term" value="F:signal peptidase activity"/>
    <property type="evidence" value="ECO:0007669"/>
    <property type="project" value="UniProtKB-EC"/>
</dbReference>
<dbReference type="InterPro" id="IPR000223">
    <property type="entry name" value="Pept_S26A_signal_pept_1"/>
</dbReference>
<evidence type="ECO:0000259" key="9">
    <source>
        <dbReference type="Pfam" id="PF10502"/>
    </source>
</evidence>
<name>A0A2Y9BIZ7_9FIRM</name>
<keyword evidence="5 8" id="KW-0645">Protease</keyword>
<keyword evidence="11" id="KW-1185">Reference proteome</keyword>
<organism evidence="10 11">
    <name type="scientific">Faecalicatena orotica</name>
    <dbReference type="NCBI Taxonomy" id="1544"/>
    <lineage>
        <taxon>Bacteria</taxon>
        <taxon>Bacillati</taxon>
        <taxon>Bacillota</taxon>
        <taxon>Clostridia</taxon>
        <taxon>Lachnospirales</taxon>
        <taxon>Lachnospiraceae</taxon>
        <taxon>Faecalicatena</taxon>
    </lineage>
</organism>
<keyword evidence="6 8" id="KW-0378">Hydrolase</keyword>
<evidence type="ECO:0000256" key="4">
    <source>
        <dbReference type="ARBA" id="ARBA00013208"/>
    </source>
</evidence>
<dbReference type="Proteomes" id="UP000245845">
    <property type="component" value="Unassembled WGS sequence"/>
</dbReference>